<sequence length="480" mass="53863">MEAAMTNSSYLSKLQFIAILFLGLFSLGFVVDFFLHGFSWFDTFILVTYISMAYIFNLQLIGLKVHLRKSLNVLEDAVQGNFEARATNIVDLGEAGRVCHGVNNLIDQMETFMREMRASIDYASNNEYFRRFNTQGLNPILAYAGDKINGSITSMQENYHHQLRTELNADLATINKNNEQLIGLQKSFMNNTSKLEVISTNVKEAASMSIERATDAEKVGTKLEGLNVLIDQNANSTAMLENRSKEITAIINLISDISDQTNLLALNAAIEAARAGEHGRGFAVVADEVRKLAESTQKATGEIRATVQVLQQESMENSANSIEMREVVSEFTSLMHTFQQSMNHLRHSTEMIDNELSSIQDRIFINLIMIDHIVFKTNAYTSINLGKKVAEFGGHTHCRLGKWYADDGKKRFGHTQSFGKMDKPHAIVHDNVMESMRCLEGEDTCVANRDLILNDFKAMEIASSELFGLAEAMIEENHRK</sequence>
<dbReference type="SMART" id="SM00283">
    <property type="entry name" value="MA"/>
    <property type="match status" value="1"/>
</dbReference>
<dbReference type="InterPro" id="IPR004089">
    <property type="entry name" value="MCPsignal_dom"/>
</dbReference>
<keyword evidence="3" id="KW-0812">Transmembrane</keyword>
<keyword evidence="3" id="KW-0472">Membrane</keyword>
<dbReference type="PROSITE" id="PS50111">
    <property type="entry name" value="CHEMOTAXIS_TRANSDUC_2"/>
    <property type="match status" value="1"/>
</dbReference>
<evidence type="ECO:0000259" key="4">
    <source>
        <dbReference type="PROSITE" id="PS50111"/>
    </source>
</evidence>
<feature type="transmembrane region" description="Helical" evidence="3">
    <location>
        <begin position="44"/>
        <end position="63"/>
    </location>
</feature>
<accession>A0A2D3WBY5</accession>
<organism evidence="5 6">
    <name type="scientific">Sulfuricurvum kujiense</name>
    <dbReference type="NCBI Taxonomy" id="148813"/>
    <lineage>
        <taxon>Bacteria</taxon>
        <taxon>Pseudomonadati</taxon>
        <taxon>Campylobacterota</taxon>
        <taxon>Epsilonproteobacteria</taxon>
        <taxon>Campylobacterales</taxon>
        <taxon>Sulfurimonadaceae</taxon>
        <taxon>Sulfuricurvum</taxon>
    </lineage>
</organism>
<protein>
    <submittedName>
        <fullName evidence="5">Chemotaxis protein</fullName>
    </submittedName>
</protein>
<dbReference type="Gene3D" id="1.10.287.950">
    <property type="entry name" value="Methyl-accepting chemotaxis protein"/>
    <property type="match status" value="1"/>
</dbReference>
<dbReference type="GO" id="GO:0007165">
    <property type="term" value="P:signal transduction"/>
    <property type="evidence" value="ECO:0007669"/>
    <property type="project" value="UniProtKB-KW"/>
</dbReference>
<comment type="caution">
    <text evidence="5">The sequence shown here is derived from an EMBL/GenBank/DDBJ whole genome shotgun (WGS) entry which is preliminary data.</text>
</comment>
<dbReference type="InterPro" id="IPR025991">
    <property type="entry name" value="Chemoreceptor_zinc-bind_dom"/>
</dbReference>
<dbReference type="SUPFAM" id="SSF58104">
    <property type="entry name" value="Methyl-accepting chemotaxis protein (MCP) signaling domain"/>
    <property type="match status" value="1"/>
</dbReference>
<reference evidence="5 6" key="1">
    <citation type="journal article" date="2017" name="Front. Microbiol.">
        <title>Comparative Genomic Analysis of the Class Epsilonproteobacteria and Proposed Reclassification to Epsilonbacteraeota (phyl. nov.).</title>
        <authorList>
            <person name="Waite D.W."/>
            <person name="Vanwonterghem I."/>
            <person name="Rinke C."/>
            <person name="Parks D.H."/>
            <person name="Zhang Y."/>
            <person name="Takai K."/>
            <person name="Sievert S.M."/>
            <person name="Simon J."/>
            <person name="Campbell B.J."/>
            <person name="Hanson T.E."/>
            <person name="Woyke T."/>
            <person name="Klotz M.G."/>
            <person name="Hugenholtz P."/>
        </authorList>
    </citation>
    <scope>NUCLEOTIDE SEQUENCE [LARGE SCALE GENOMIC DNA]</scope>
    <source>
        <strain evidence="5">UBA12443</strain>
    </source>
</reference>
<dbReference type="Pfam" id="PF13682">
    <property type="entry name" value="CZB"/>
    <property type="match status" value="1"/>
</dbReference>
<gene>
    <name evidence="5" type="ORF">CFH83_03960</name>
</gene>
<keyword evidence="1 2" id="KW-0807">Transducer</keyword>
<evidence type="ECO:0000256" key="3">
    <source>
        <dbReference type="SAM" id="Phobius"/>
    </source>
</evidence>
<dbReference type="PANTHER" id="PTHR32089:SF112">
    <property type="entry name" value="LYSOZYME-LIKE PROTEIN-RELATED"/>
    <property type="match status" value="1"/>
</dbReference>
<keyword evidence="3" id="KW-1133">Transmembrane helix</keyword>
<dbReference type="EMBL" id="DLUI01000060">
    <property type="protein sequence ID" value="DAB38821.1"/>
    <property type="molecule type" value="Genomic_DNA"/>
</dbReference>
<dbReference type="AlphaFoldDB" id="A0A2D3WBY5"/>
<proteinExistence type="predicted"/>
<dbReference type="GO" id="GO:0016020">
    <property type="term" value="C:membrane"/>
    <property type="evidence" value="ECO:0007669"/>
    <property type="project" value="InterPro"/>
</dbReference>
<feature type="domain" description="Methyl-accepting transducer" evidence="4">
    <location>
        <begin position="192"/>
        <end position="360"/>
    </location>
</feature>
<evidence type="ECO:0000256" key="1">
    <source>
        <dbReference type="ARBA" id="ARBA00023224"/>
    </source>
</evidence>
<evidence type="ECO:0000313" key="5">
    <source>
        <dbReference type="EMBL" id="DAB38821.1"/>
    </source>
</evidence>
<dbReference type="Proteomes" id="UP000228859">
    <property type="component" value="Unassembled WGS sequence"/>
</dbReference>
<feature type="transmembrane region" description="Helical" evidence="3">
    <location>
        <begin position="16"/>
        <end position="38"/>
    </location>
</feature>
<dbReference type="PANTHER" id="PTHR32089">
    <property type="entry name" value="METHYL-ACCEPTING CHEMOTAXIS PROTEIN MCPB"/>
    <property type="match status" value="1"/>
</dbReference>
<dbReference type="Pfam" id="PF00015">
    <property type="entry name" value="MCPsignal"/>
    <property type="match status" value="1"/>
</dbReference>
<name>A0A2D3WBY5_9BACT</name>
<evidence type="ECO:0000256" key="2">
    <source>
        <dbReference type="PROSITE-ProRule" id="PRU00284"/>
    </source>
</evidence>
<evidence type="ECO:0000313" key="6">
    <source>
        <dbReference type="Proteomes" id="UP000228859"/>
    </source>
</evidence>